<evidence type="ECO:0000313" key="2">
    <source>
        <dbReference type="Proteomes" id="UP000017813"/>
    </source>
</evidence>
<keyword evidence="2" id="KW-1185">Reference proteome</keyword>
<dbReference type="EMBL" id="ADCY02000050">
    <property type="protein sequence ID" value="EFG30688.1"/>
    <property type="molecule type" value="Genomic_DNA"/>
</dbReference>
<protein>
    <submittedName>
        <fullName evidence="1">Uncharacterized protein</fullName>
    </submittedName>
</protein>
<dbReference type="STRING" id="641147.HMPREF9021_01294"/>
<dbReference type="AlphaFoldDB" id="V9HBU1"/>
<comment type="caution">
    <text evidence="1">The sequence shown here is derived from an EMBL/GenBank/DDBJ whole genome shotgun (WGS) entry which is preliminary data.</text>
</comment>
<reference evidence="1 2" key="1">
    <citation type="submission" date="2010-03" db="EMBL/GenBank/DDBJ databases">
        <authorList>
            <consortium name="The Broad Institute Genome Sequencing Platform"/>
            <person name="Ward D."/>
            <person name="Earl A."/>
            <person name="Feldgarden M."/>
            <person name="Gevers D."/>
            <person name="Young S."/>
            <person name="Zeng Q."/>
            <person name="Koehrsen M."/>
            <person name="Alvarado L."/>
            <person name="Berlin A.M."/>
            <person name="Borenstein D."/>
            <person name="Chapman S.B."/>
            <person name="Chen Z."/>
            <person name="Engels R."/>
            <person name="Freedman E."/>
            <person name="Gellesch M."/>
            <person name="Goldberg J."/>
            <person name="Griggs A."/>
            <person name="Gujja S."/>
            <person name="Heilman E.R."/>
            <person name="Heiman D.I."/>
            <person name="Hepburn T.A."/>
            <person name="Howarth C."/>
            <person name="Jen D."/>
            <person name="Larson L."/>
            <person name="Mehta T."/>
            <person name="Park D."/>
            <person name="Pearson M."/>
            <person name="Richards J."/>
            <person name="Roberts A."/>
            <person name="Saif S."/>
            <person name="Shea T.D."/>
            <person name="Shenoy N."/>
            <person name="Sisk P."/>
            <person name="Stolte C."/>
            <person name="Sykes S.N."/>
            <person name="Walk T."/>
            <person name="White J."/>
            <person name="Yandava C."/>
            <person name="Izard J."/>
            <person name="Baranova O.V."/>
            <person name="Blanton J.M."/>
            <person name="Tanner A.C."/>
            <person name="Dewhirst F."/>
            <person name="Haas B."/>
            <person name="Nusbaum C."/>
            <person name="Birren B."/>
        </authorList>
    </citation>
    <scope>NUCLEOTIDE SEQUENCE [LARGE SCALE GENOMIC DNA]</scope>
    <source>
        <strain evidence="1 2">ATCC 29453</strain>
    </source>
</reference>
<sequence>MSSYQIIKQDDGRFALYQDEVLINTYTRKDSAVRRMKKLQSVGVVASEQQDLLDFRVYADGTVQDADDKTYSFMSDDFSVIKAESEKSAFEIWVAREKFAYSNKQSEATAHALTQCASAGGGAKPPLG</sequence>
<name>V9HBU1_9NEIS</name>
<dbReference type="HOGENOM" id="CLU_1958097_0_0_4"/>
<organism evidence="1 2">
    <name type="scientific">Simonsiella muelleri ATCC 29453</name>
    <dbReference type="NCBI Taxonomy" id="641147"/>
    <lineage>
        <taxon>Bacteria</taxon>
        <taxon>Pseudomonadati</taxon>
        <taxon>Pseudomonadota</taxon>
        <taxon>Betaproteobacteria</taxon>
        <taxon>Neisseriales</taxon>
        <taxon>Neisseriaceae</taxon>
        <taxon>Simonsiella</taxon>
    </lineage>
</organism>
<dbReference type="RefSeq" id="WP_002642608.1">
    <property type="nucleotide sequence ID" value="NZ_CP019448.1"/>
</dbReference>
<dbReference type="OrthoDB" id="10003399at2"/>
<reference evidence="1 2" key="2">
    <citation type="submission" date="2011-10" db="EMBL/GenBank/DDBJ databases">
        <title>The Genome Sequence of Simonsiella muelleri ATCC 29453.</title>
        <authorList>
            <consortium name="The Broad Institute Genome Sequencing Platform"/>
            <consortium name="The Broad Institute Genome Sequencing Center for Infectious Disease"/>
            <person name="Earl A."/>
            <person name="Ward D."/>
            <person name="Feldgarden M."/>
            <person name="Gevers D."/>
            <person name="Izard J."/>
            <person name="Baranova O.V."/>
            <person name="Blanton J.M."/>
            <person name="Tanner A.C."/>
            <person name="Dewhirst F."/>
            <person name="Young S.K."/>
            <person name="Zeng Q."/>
            <person name="Gargeya S."/>
            <person name="Fitzgerald M."/>
            <person name="Haas B."/>
            <person name="Abouelleil A."/>
            <person name="Alvarado L."/>
            <person name="Arachchi H.M."/>
            <person name="Berlin A."/>
            <person name="Brown A."/>
            <person name="Chapman S.B."/>
            <person name="Chen Z."/>
            <person name="Dunbar C."/>
            <person name="Freedman E."/>
            <person name="Gearin G."/>
            <person name="Goldberg J."/>
            <person name="Griggs A."/>
            <person name="Gujja S."/>
            <person name="Heiman D."/>
            <person name="Howarth C."/>
            <person name="Larson L."/>
            <person name="Lui A."/>
            <person name="MacDonald P.J.P."/>
            <person name="Montmayeur A."/>
            <person name="Murphy C."/>
            <person name="Neiman D."/>
            <person name="Pearson M."/>
            <person name="Priest M."/>
            <person name="Roberts A."/>
            <person name="Saif S."/>
            <person name="Shea T."/>
            <person name="Shenoy N."/>
            <person name="Sisk P."/>
            <person name="Stolte C."/>
            <person name="Sykes S."/>
            <person name="Wortman J."/>
            <person name="Nusbaum C."/>
            <person name="Birren B."/>
        </authorList>
    </citation>
    <scope>NUCLEOTIDE SEQUENCE [LARGE SCALE GENOMIC DNA]</scope>
    <source>
        <strain evidence="1 2">ATCC 29453</strain>
    </source>
</reference>
<dbReference type="KEGG" id="smur:BWP33_06420"/>
<evidence type="ECO:0000313" key="1">
    <source>
        <dbReference type="EMBL" id="EFG30688.1"/>
    </source>
</evidence>
<dbReference type="Proteomes" id="UP000017813">
    <property type="component" value="Unassembled WGS sequence"/>
</dbReference>
<gene>
    <name evidence="1" type="ORF">HMPREF9021_01294</name>
</gene>
<accession>V9HBU1</accession>
<proteinExistence type="predicted"/>